<organism evidence="1 2">
    <name type="scientific">Penicillium argentinense</name>
    <dbReference type="NCBI Taxonomy" id="1131581"/>
    <lineage>
        <taxon>Eukaryota</taxon>
        <taxon>Fungi</taxon>
        <taxon>Dikarya</taxon>
        <taxon>Ascomycota</taxon>
        <taxon>Pezizomycotina</taxon>
        <taxon>Eurotiomycetes</taxon>
        <taxon>Eurotiomycetidae</taxon>
        <taxon>Eurotiales</taxon>
        <taxon>Aspergillaceae</taxon>
        <taxon>Penicillium</taxon>
    </lineage>
</organism>
<evidence type="ECO:0000313" key="1">
    <source>
        <dbReference type="EMBL" id="KAJ5103226.1"/>
    </source>
</evidence>
<reference evidence="1" key="1">
    <citation type="submission" date="2022-11" db="EMBL/GenBank/DDBJ databases">
        <authorList>
            <person name="Petersen C."/>
        </authorList>
    </citation>
    <scope>NUCLEOTIDE SEQUENCE</scope>
    <source>
        <strain evidence="1">IBT 30761</strain>
    </source>
</reference>
<name>A0A9W9FN08_9EURO</name>
<comment type="caution">
    <text evidence="1">The sequence shown here is derived from an EMBL/GenBank/DDBJ whole genome shotgun (WGS) entry which is preliminary data.</text>
</comment>
<sequence length="169" mass="19674">MVVVSEVSNGICGVYDIWQFYCKATDAPADIEDTFAWINIRQTRLQGWITYIEKASLNEEQLLTITTSILPRVKDQIRATINEIEKFRNDTSGNLQKKTEWAIQKPIMDNRLRALDVILNEGDDLFRRHCPGFHDIADALLPRVPGRNWHSFKDRFVREVKNIVGRWTI</sequence>
<gene>
    <name evidence="1" type="ORF">N7532_003755</name>
</gene>
<reference evidence="1" key="2">
    <citation type="journal article" date="2023" name="IMA Fungus">
        <title>Comparative genomic study of the Penicillium genus elucidates a diverse pangenome and 15 lateral gene transfer events.</title>
        <authorList>
            <person name="Petersen C."/>
            <person name="Sorensen T."/>
            <person name="Nielsen M.R."/>
            <person name="Sondergaard T.E."/>
            <person name="Sorensen J.L."/>
            <person name="Fitzpatrick D.A."/>
            <person name="Frisvad J.C."/>
            <person name="Nielsen K.L."/>
        </authorList>
    </citation>
    <scope>NUCLEOTIDE SEQUENCE</scope>
    <source>
        <strain evidence="1">IBT 30761</strain>
    </source>
</reference>
<accession>A0A9W9FN08</accession>
<protein>
    <submittedName>
        <fullName evidence="1">Uncharacterized protein</fullName>
    </submittedName>
</protein>
<proteinExistence type="predicted"/>
<dbReference type="Proteomes" id="UP001149074">
    <property type="component" value="Unassembled WGS sequence"/>
</dbReference>
<dbReference type="AlphaFoldDB" id="A0A9W9FN08"/>
<evidence type="ECO:0000313" key="2">
    <source>
        <dbReference type="Proteomes" id="UP001149074"/>
    </source>
</evidence>
<dbReference type="EMBL" id="JAPQKI010000004">
    <property type="protein sequence ID" value="KAJ5103226.1"/>
    <property type="molecule type" value="Genomic_DNA"/>
</dbReference>
<dbReference type="GeneID" id="81355228"/>
<keyword evidence="2" id="KW-1185">Reference proteome</keyword>
<dbReference type="RefSeq" id="XP_056476606.1">
    <property type="nucleotide sequence ID" value="XM_056616249.1"/>
</dbReference>